<gene>
    <name evidence="2" type="ORF">EQG66_03570</name>
</gene>
<keyword evidence="3" id="KW-1185">Reference proteome</keyword>
<sequence length="531" mass="60318">MMSAGTSRVKILCVRAQPNPDCATLLHSVVDEWVHALALHCDIEVIEQDFDLREVYERVKPDFLLFDSIHWGRKYRLTISNLDAYPDLPRALLLNNDPHEPMRPLTMDFMAAYGIDTVFCTGAEDLEHMHELRRFNAFVLPKFIDSDVFHDYGEERTIPVTIMSAHLFPTFYPWRARVTEEIQNLMPTLLYTHPGYTNARHDPFAIRDEKYARMLSRSQFCIADTTRLDYVVRKHLEIPAAGSVLVSPPSEALREYGFIDMENCVLGAAGAELYGKILAVANDPLWYERIRSNGSALVHSRYTRQHWTHILDWFACRRACKPGQKVQQDGVLGKFRIVEDEQGVPAIADWVVRDSPMAIKLRAARDALLHDGDLQAAVDGLNESMEWIGHIAEPWFLMGVIAFSVGDLDNAAQWLAKRSAIQGREDSALGILDPCEIAWLLLFAHLTGDEELYQQMSDSADRTSHLSIRRMRWLIDGANTDLDIKEAGLDAPREGDCLSIHWLGDEDFEAWFGLIQKVLIANEQMAAARVA</sequence>
<dbReference type="EMBL" id="SBKP01000002">
    <property type="protein sequence ID" value="RXR30407.1"/>
    <property type="molecule type" value="Genomic_DNA"/>
</dbReference>
<feature type="domain" description="Spore protein YkvP/CgeB glycosyl transferase-like" evidence="1">
    <location>
        <begin position="206"/>
        <end position="308"/>
    </location>
</feature>
<dbReference type="InterPro" id="IPR055259">
    <property type="entry name" value="YkvP/CgeB_Glyco_trans-like"/>
</dbReference>
<accession>A0A4Q1KL32</accession>
<keyword evidence="2" id="KW-0808">Transferase</keyword>
<reference evidence="3" key="1">
    <citation type="submission" date="2019-01" db="EMBL/GenBank/DDBJ databases">
        <title>Cytophagaceae bacterium strain CAR-16.</title>
        <authorList>
            <person name="Chen W.-M."/>
        </authorList>
    </citation>
    <scope>NUCLEOTIDE SEQUENCE [LARGE SCALE GENOMIC DNA]</scope>
    <source>
        <strain evidence="3">CHR27</strain>
    </source>
</reference>
<organism evidence="2 3">
    <name type="scientific">Sphingobium fluviale</name>
    <dbReference type="NCBI Taxonomy" id="2506423"/>
    <lineage>
        <taxon>Bacteria</taxon>
        <taxon>Pseudomonadati</taxon>
        <taxon>Pseudomonadota</taxon>
        <taxon>Alphaproteobacteria</taxon>
        <taxon>Sphingomonadales</taxon>
        <taxon>Sphingomonadaceae</taxon>
        <taxon>Sphingobium</taxon>
    </lineage>
</organism>
<proteinExistence type="predicted"/>
<comment type="caution">
    <text evidence="2">The sequence shown here is derived from an EMBL/GenBank/DDBJ whole genome shotgun (WGS) entry which is preliminary data.</text>
</comment>
<dbReference type="GO" id="GO:0016740">
    <property type="term" value="F:transferase activity"/>
    <property type="evidence" value="ECO:0007669"/>
    <property type="project" value="UniProtKB-KW"/>
</dbReference>
<protein>
    <submittedName>
        <fullName evidence="2">Glycosyltransferase family 1 protein</fullName>
    </submittedName>
</protein>
<evidence type="ECO:0000313" key="2">
    <source>
        <dbReference type="EMBL" id="RXR30407.1"/>
    </source>
</evidence>
<evidence type="ECO:0000313" key="3">
    <source>
        <dbReference type="Proteomes" id="UP000290958"/>
    </source>
</evidence>
<dbReference type="Pfam" id="PF13524">
    <property type="entry name" value="Glyco_trans_1_2"/>
    <property type="match status" value="1"/>
</dbReference>
<dbReference type="RefSeq" id="WP_129403157.1">
    <property type="nucleotide sequence ID" value="NZ_SBKP01000002.1"/>
</dbReference>
<dbReference type="Proteomes" id="UP000290958">
    <property type="component" value="Unassembled WGS sequence"/>
</dbReference>
<evidence type="ECO:0000259" key="1">
    <source>
        <dbReference type="Pfam" id="PF13524"/>
    </source>
</evidence>
<name>A0A4Q1KL32_9SPHN</name>
<dbReference type="AlphaFoldDB" id="A0A4Q1KL32"/>
<dbReference type="OrthoDB" id="5121913at2"/>